<keyword evidence="1" id="KW-0472">Membrane</keyword>
<gene>
    <name evidence="2" type="ORF">M9189_00035</name>
</gene>
<name>A0A9J6ZQ25_9BACT</name>
<feature type="transmembrane region" description="Helical" evidence="1">
    <location>
        <begin position="5"/>
        <end position="24"/>
    </location>
</feature>
<evidence type="ECO:0000313" key="2">
    <source>
        <dbReference type="EMBL" id="URW79745.1"/>
    </source>
</evidence>
<dbReference type="AlphaFoldDB" id="A0A9J6ZQ25"/>
<dbReference type="RefSeq" id="WP_250723835.1">
    <property type="nucleotide sequence ID" value="NZ_CP098400.1"/>
</dbReference>
<accession>A0A9J6ZQ25</accession>
<evidence type="ECO:0000313" key="3">
    <source>
        <dbReference type="Proteomes" id="UP001056426"/>
    </source>
</evidence>
<keyword evidence="1" id="KW-1133">Transmembrane helix</keyword>
<dbReference type="EMBL" id="CP098400">
    <property type="protein sequence ID" value="URW79745.1"/>
    <property type="molecule type" value="Genomic_DNA"/>
</dbReference>
<proteinExistence type="predicted"/>
<keyword evidence="3" id="KW-1185">Reference proteome</keyword>
<feature type="transmembrane region" description="Helical" evidence="1">
    <location>
        <begin position="30"/>
        <end position="48"/>
    </location>
</feature>
<keyword evidence="1" id="KW-0812">Transmembrane</keyword>
<dbReference type="KEGG" id="alkq:M9189_00035"/>
<dbReference type="Proteomes" id="UP001056426">
    <property type="component" value="Chromosome"/>
</dbReference>
<reference evidence="2" key="1">
    <citation type="submission" date="2022-05" db="EMBL/GenBank/DDBJ databases">
        <authorList>
            <person name="Sun X."/>
        </authorList>
    </citation>
    <scope>NUCLEOTIDE SEQUENCE</scope>
    <source>
        <strain evidence="2">Ai-910</strain>
    </source>
</reference>
<evidence type="ECO:0000256" key="1">
    <source>
        <dbReference type="SAM" id="Phobius"/>
    </source>
</evidence>
<sequence length="57" mass="6339">MRKYLAITSVFCIIAGFGMIHSPSVLMERISIGLMGFGCGYLIYLLIVTRPKKKADN</sequence>
<reference evidence="2" key="2">
    <citation type="submission" date="2022-06" db="EMBL/GenBank/DDBJ databases">
        <title>Xiashengella guii gen. nov. sp. nov., a bacterium isolated form anaerobic digestion tank.</title>
        <authorList>
            <person name="Huang H."/>
        </authorList>
    </citation>
    <scope>NUCLEOTIDE SEQUENCE</scope>
    <source>
        <strain evidence="2">Ai-910</strain>
    </source>
</reference>
<protein>
    <submittedName>
        <fullName evidence="2">Uncharacterized protein</fullName>
    </submittedName>
</protein>
<organism evidence="2 3">
    <name type="scientific">Xiashengella succiniciproducens</name>
    <dbReference type="NCBI Taxonomy" id="2949635"/>
    <lineage>
        <taxon>Bacteria</taxon>
        <taxon>Pseudomonadati</taxon>
        <taxon>Bacteroidota</taxon>
        <taxon>Bacteroidia</taxon>
        <taxon>Marinilabiliales</taxon>
        <taxon>Marinilabiliaceae</taxon>
        <taxon>Xiashengella</taxon>
    </lineage>
</organism>